<proteinExistence type="predicted"/>
<sequence>MERIRVIEIPPLTVVNSGNISSMEDFEAFDQWWSSVDVKHYITPRDFMWYNVKKGYLEWFFALPEGYKDTGGYEVADFPGGLYAVATSKDAEEVAIQETKASIRAWVETSGCFEISTSENDSAERYEMTHVTTPKVFKEKMGYHLSDIFVPIVAK</sequence>
<evidence type="ECO:0000313" key="1">
    <source>
        <dbReference type="EMBL" id="OKP87528.1"/>
    </source>
</evidence>
<dbReference type="InterPro" id="IPR011256">
    <property type="entry name" value="Reg_factor_effector_dom_sf"/>
</dbReference>
<dbReference type="SUPFAM" id="SSF55136">
    <property type="entry name" value="Probable bacterial effector-binding domain"/>
    <property type="match status" value="1"/>
</dbReference>
<dbReference type="RefSeq" id="WP_074085941.1">
    <property type="nucleotide sequence ID" value="NZ_LVWI01000035.1"/>
</dbReference>
<name>A0ABX3EPE2_9BACL</name>
<comment type="caution">
    <text evidence="1">The sequence shown here is derived from an EMBL/GenBank/DDBJ whole genome shotgun (WGS) entry which is preliminary data.</text>
</comment>
<dbReference type="EMBL" id="LVWI01000035">
    <property type="protein sequence ID" value="OKP87528.1"/>
    <property type="molecule type" value="Genomic_DNA"/>
</dbReference>
<accession>A0ABX3EPE2</accession>
<gene>
    <name evidence="1" type="ORF">A3844_10740</name>
</gene>
<keyword evidence="2" id="KW-1185">Reference proteome</keyword>
<evidence type="ECO:0000313" key="2">
    <source>
        <dbReference type="Proteomes" id="UP000186058"/>
    </source>
</evidence>
<organism evidence="1 2">
    <name type="scientific">Paenibacillus helianthi</name>
    <dbReference type="NCBI Taxonomy" id="1349432"/>
    <lineage>
        <taxon>Bacteria</taxon>
        <taxon>Bacillati</taxon>
        <taxon>Bacillota</taxon>
        <taxon>Bacilli</taxon>
        <taxon>Bacillales</taxon>
        <taxon>Paenibacillaceae</taxon>
        <taxon>Paenibacillus</taxon>
    </lineage>
</organism>
<protein>
    <submittedName>
        <fullName evidence="1">Transcriptional regulator</fullName>
    </submittedName>
</protein>
<reference evidence="1 2" key="1">
    <citation type="submission" date="2016-03" db="EMBL/GenBank/DDBJ databases">
        <authorList>
            <person name="Sant'Anna F.H."/>
            <person name="Ambrosini A."/>
            <person name="Souza R."/>
            <person name="Bach E."/>
            <person name="Fernandes G."/>
            <person name="Balsanelli E."/>
            <person name="Baura V.A."/>
            <person name="Souza E.M."/>
            <person name="Passaglia L."/>
        </authorList>
    </citation>
    <scope>NUCLEOTIDE SEQUENCE [LARGE SCALE GENOMIC DNA]</scope>
    <source>
        <strain evidence="1 2">P26E</strain>
    </source>
</reference>
<dbReference type="Proteomes" id="UP000186058">
    <property type="component" value="Unassembled WGS sequence"/>
</dbReference>